<keyword evidence="5" id="KW-0325">Glycoprotein</keyword>
<evidence type="ECO:0000256" key="4">
    <source>
        <dbReference type="ARBA" id="ARBA00023136"/>
    </source>
</evidence>
<proteinExistence type="predicted"/>
<dbReference type="InterPro" id="IPR032675">
    <property type="entry name" value="LRR_dom_sf"/>
</dbReference>
<comment type="caution">
    <text evidence="7">The sequence shown here is derived from an EMBL/GenBank/DDBJ whole genome shotgun (WGS) entry which is preliminary data.</text>
</comment>
<dbReference type="PANTHER" id="PTHR45974">
    <property type="entry name" value="RECEPTOR-LIKE PROTEIN 55"/>
    <property type="match status" value="1"/>
</dbReference>
<dbReference type="Gene3D" id="3.80.10.10">
    <property type="entry name" value="Ribonuclease Inhibitor"/>
    <property type="match status" value="1"/>
</dbReference>
<dbReference type="Pfam" id="PF00560">
    <property type="entry name" value="LRR_1"/>
    <property type="match status" value="1"/>
</dbReference>
<evidence type="ECO:0000256" key="1">
    <source>
        <dbReference type="ARBA" id="ARBA00004370"/>
    </source>
</evidence>
<evidence type="ECO:0000256" key="2">
    <source>
        <dbReference type="ARBA" id="ARBA00022729"/>
    </source>
</evidence>
<dbReference type="InterPro" id="IPR001611">
    <property type="entry name" value="Leu-rich_rpt"/>
</dbReference>
<dbReference type="Pfam" id="PF13855">
    <property type="entry name" value="LRR_8"/>
    <property type="match status" value="1"/>
</dbReference>
<evidence type="ECO:0000313" key="8">
    <source>
        <dbReference type="Proteomes" id="UP000516437"/>
    </source>
</evidence>
<dbReference type="PANTHER" id="PTHR45974:SF266">
    <property type="entry name" value="LEUCINE-RICH REPEAT RECEPTOR PROTEIN KINASE HPCA1"/>
    <property type="match status" value="1"/>
</dbReference>
<keyword evidence="4" id="KW-0472">Membrane</keyword>
<keyword evidence="2" id="KW-0732">Signal</keyword>
<gene>
    <name evidence="7" type="ORF">CJ030_MR1G005820</name>
</gene>
<evidence type="ECO:0000256" key="3">
    <source>
        <dbReference type="ARBA" id="ARBA00022737"/>
    </source>
</evidence>
<keyword evidence="8" id="KW-1185">Reference proteome</keyword>
<protein>
    <submittedName>
        <fullName evidence="7">Uncharacterized protein</fullName>
    </submittedName>
</protein>
<accession>A0A6A1WP15</accession>
<evidence type="ECO:0000256" key="6">
    <source>
        <dbReference type="SAM" id="MobiDB-lite"/>
    </source>
</evidence>
<evidence type="ECO:0000313" key="7">
    <source>
        <dbReference type="EMBL" id="KAB1226904.1"/>
    </source>
</evidence>
<dbReference type="SUPFAM" id="SSF52047">
    <property type="entry name" value="RNI-like"/>
    <property type="match status" value="1"/>
</dbReference>
<dbReference type="Proteomes" id="UP000516437">
    <property type="component" value="Chromosome 1"/>
</dbReference>
<reference evidence="7 8" key="1">
    <citation type="journal article" date="2019" name="Plant Biotechnol. J.">
        <title>The red bayberry genome and genetic basis of sex determination.</title>
        <authorList>
            <person name="Jia H.M."/>
            <person name="Jia H.J."/>
            <person name="Cai Q.L."/>
            <person name="Wang Y."/>
            <person name="Zhao H.B."/>
            <person name="Yang W.F."/>
            <person name="Wang G.Y."/>
            <person name="Li Y.H."/>
            <person name="Zhan D.L."/>
            <person name="Shen Y.T."/>
            <person name="Niu Q.F."/>
            <person name="Chang L."/>
            <person name="Qiu J."/>
            <person name="Zhao L."/>
            <person name="Xie H.B."/>
            <person name="Fu W.Y."/>
            <person name="Jin J."/>
            <person name="Li X.W."/>
            <person name="Jiao Y."/>
            <person name="Zhou C.C."/>
            <person name="Tu T."/>
            <person name="Chai C.Y."/>
            <person name="Gao J.L."/>
            <person name="Fan L.J."/>
            <person name="van de Weg E."/>
            <person name="Wang J.Y."/>
            <person name="Gao Z.S."/>
        </authorList>
    </citation>
    <scope>NUCLEOTIDE SEQUENCE [LARGE SCALE GENOMIC DNA]</scope>
    <source>
        <tissue evidence="7">Leaves</tissue>
    </source>
</reference>
<feature type="compositionally biased region" description="Basic and acidic residues" evidence="6">
    <location>
        <begin position="139"/>
        <end position="150"/>
    </location>
</feature>
<name>A0A6A1WP15_9ROSI</name>
<dbReference type="AlphaFoldDB" id="A0A6A1WP15"/>
<dbReference type="OrthoDB" id="852079at2759"/>
<feature type="region of interest" description="Disordered" evidence="6">
    <location>
        <begin position="137"/>
        <end position="159"/>
    </location>
</feature>
<dbReference type="GO" id="GO:0016020">
    <property type="term" value="C:membrane"/>
    <property type="evidence" value="ECO:0007669"/>
    <property type="project" value="UniProtKB-SubCell"/>
</dbReference>
<dbReference type="EMBL" id="RXIC02000019">
    <property type="protein sequence ID" value="KAB1226904.1"/>
    <property type="molecule type" value="Genomic_DNA"/>
</dbReference>
<comment type="subcellular location">
    <subcellularLocation>
        <location evidence="1">Membrane</location>
    </subcellularLocation>
</comment>
<organism evidence="7 8">
    <name type="scientific">Morella rubra</name>
    <name type="common">Chinese bayberry</name>
    <dbReference type="NCBI Taxonomy" id="262757"/>
    <lineage>
        <taxon>Eukaryota</taxon>
        <taxon>Viridiplantae</taxon>
        <taxon>Streptophyta</taxon>
        <taxon>Embryophyta</taxon>
        <taxon>Tracheophyta</taxon>
        <taxon>Spermatophyta</taxon>
        <taxon>Magnoliopsida</taxon>
        <taxon>eudicotyledons</taxon>
        <taxon>Gunneridae</taxon>
        <taxon>Pentapetalae</taxon>
        <taxon>rosids</taxon>
        <taxon>fabids</taxon>
        <taxon>Fagales</taxon>
        <taxon>Myricaceae</taxon>
        <taxon>Morella</taxon>
    </lineage>
</organism>
<sequence length="254" mass="28186">MNLSYNRFSGQVLAEIEELLELEYLRLDSNKLYGTQPLRLSQSVRSSLIHLSAQDNALTGLIPVTIGAIPNLQVLSLSRNEFSGSVPTSMLCHVVSANYSFSHRIVQLGFNAFTGVVKPPNGKRVGMSEEMEYNYLDSKSTKEHHREQKPDGNNNEGNRLSGSIPAFLGGLKTLKLFSLGRNLFSGSMPIEFGRLSELEMLNLSNNNLTVNVPEEIMCLSNFFDEAVTNKSSAHRESKTVRTNLESKTGCHFVI</sequence>
<evidence type="ECO:0000256" key="5">
    <source>
        <dbReference type="ARBA" id="ARBA00023180"/>
    </source>
</evidence>
<keyword evidence="3" id="KW-0677">Repeat</keyword>